<accession>A0A0K1PYJ5</accession>
<organism evidence="9 10">
    <name type="scientific">Labilithrix luteola</name>
    <dbReference type="NCBI Taxonomy" id="1391654"/>
    <lineage>
        <taxon>Bacteria</taxon>
        <taxon>Pseudomonadati</taxon>
        <taxon>Myxococcota</taxon>
        <taxon>Polyangia</taxon>
        <taxon>Polyangiales</taxon>
        <taxon>Labilitrichaceae</taxon>
        <taxon>Labilithrix</taxon>
    </lineage>
</organism>
<protein>
    <submittedName>
        <fullName evidence="9">Serine/threonine protein kinase</fullName>
    </submittedName>
</protein>
<evidence type="ECO:0000256" key="4">
    <source>
        <dbReference type="ARBA" id="ARBA00022840"/>
    </source>
</evidence>
<feature type="domain" description="Protein kinase" evidence="8">
    <location>
        <begin position="1"/>
        <end position="281"/>
    </location>
</feature>
<dbReference type="PROSITE" id="PS00107">
    <property type="entry name" value="PROTEIN_KINASE_ATP"/>
    <property type="match status" value="1"/>
</dbReference>
<dbReference type="SUPFAM" id="SSF56112">
    <property type="entry name" value="Protein kinase-like (PK-like)"/>
    <property type="match status" value="1"/>
</dbReference>
<proteinExistence type="predicted"/>
<dbReference type="GO" id="GO:0005524">
    <property type="term" value="F:ATP binding"/>
    <property type="evidence" value="ECO:0007669"/>
    <property type="project" value="UniProtKB-UniRule"/>
</dbReference>
<evidence type="ECO:0000256" key="7">
    <source>
        <dbReference type="SAM" id="Phobius"/>
    </source>
</evidence>
<dbReference type="Pfam" id="PF00069">
    <property type="entry name" value="Pkinase"/>
    <property type="match status" value="1"/>
</dbReference>
<evidence type="ECO:0000256" key="6">
    <source>
        <dbReference type="SAM" id="MobiDB-lite"/>
    </source>
</evidence>
<feature type="transmembrane region" description="Helical" evidence="7">
    <location>
        <begin position="366"/>
        <end position="385"/>
    </location>
</feature>
<keyword evidence="9" id="KW-0723">Serine/threonine-protein kinase</keyword>
<dbReference type="InterPro" id="IPR017441">
    <property type="entry name" value="Protein_kinase_ATP_BS"/>
</dbReference>
<dbReference type="EMBL" id="CP012333">
    <property type="protein sequence ID" value="AKU98603.1"/>
    <property type="molecule type" value="Genomic_DNA"/>
</dbReference>
<feature type="binding site" evidence="5">
    <location>
        <position position="25"/>
    </location>
    <ligand>
        <name>ATP</name>
        <dbReference type="ChEBI" id="CHEBI:30616"/>
    </ligand>
</feature>
<reference evidence="9 10" key="1">
    <citation type="submission" date="2015-08" db="EMBL/GenBank/DDBJ databases">
        <authorList>
            <person name="Babu N.S."/>
            <person name="Beckwith C.J."/>
            <person name="Beseler K.G."/>
            <person name="Brison A."/>
            <person name="Carone J.V."/>
            <person name="Caskin T.P."/>
            <person name="Diamond M."/>
            <person name="Durham M.E."/>
            <person name="Foxe J.M."/>
            <person name="Go M."/>
            <person name="Henderson B.A."/>
            <person name="Jones I.B."/>
            <person name="McGettigan J.A."/>
            <person name="Micheletti S.J."/>
            <person name="Nasrallah M.E."/>
            <person name="Ortiz D."/>
            <person name="Piller C.R."/>
            <person name="Privatt S.R."/>
            <person name="Schneider S.L."/>
            <person name="Sharp S."/>
            <person name="Smith T.C."/>
            <person name="Stanton J.D."/>
            <person name="Ullery H.E."/>
            <person name="Wilson R.J."/>
            <person name="Serrano M.G."/>
            <person name="Buck G."/>
            <person name="Lee V."/>
            <person name="Wang Y."/>
            <person name="Carvalho R."/>
            <person name="Voegtly L."/>
            <person name="Shi R."/>
            <person name="Duckworth R."/>
            <person name="Johnson A."/>
            <person name="Loviza R."/>
            <person name="Walstead R."/>
            <person name="Shah Z."/>
            <person name="Kiflezghi M."/>
            <person name="Wade K."/>
            <person name="Ball S.L."/>
            <person name="Bradley K.W."/>
            <person name="Asai D.J."/>
            <person name="Bowman C.A."/>
            <person name="Russell D.A."/>
            <person name="Pope W.H."/>
            <person name="Jacobs-Sera D."/>
            <person name="Hendrix R.W."/>
            <person name="Hatfull G.F."/>
        </authorList>
    </citation>
    <scope>NUCLEOTIDE SEQUENCE [LARGE SCALE GENOMIC DNA]</scope>
    <source>
        <strain evidence="9 10">DSM 27648</strain>
    </source>
</reference>
<gene>
    <name evidence="9" type="ORF">AKJ09_05267</name>
</gene>
<dbReference type="Proteomes" id="UP000064967">
    <property type="component" value="Chromosome"/>
</dbReference>
<dbReference type="InterPro" id="IPR000719">
    <property type="entry name" value="Prot_kinase_dom"/>
</dbReference>
<name>A0A0K1PYJ5_9BACT</name>
<dbReference type="PROSITE" id="PS00108">
    <property type="entry name" value="PROTEIN_KINASE_ST"/>
    <property type="match status" value="1"/>
</dbReference>
<feature type="compositionally biased region" description="Low complexity" evidence="6">
    <location>
        <begin position="418"/>
        <end position="439"/>
    </location>
</feature>
<evidence type="ECO:0000256" key="2">
    <source>
        <dbReference type="ARBA" id="ARBA00022741"/>
    </source>
</evidence>
<evidence type="ECO:0000313" key="9">
    <source>
        <dbReference type="EMBL" id="AKU98603.1"/>
    </source>
</evidence>
<dbReference type="CDD" id="cd14014">
    <property type="entry name" value="STKc_PknB_like"/>
    <property type="match status" value="1"/>
</dbReference>
<dbReference type="GO" id="GO:0004674">
    <property type="term" value="F:protein serine/threonine kinase activity"/>
    <property type="evidence" value="ECO:0007669"/>
    <property type="project" value="UniProtKB-KW"/>
</dbReference>
<dbReference type="KEGG" id="llu:AKJ09_05267"/>
<dbReference type="STRING" id="1391654.AKJ09_05267"/>
<evidence type="ECO:0000259" key="8">
    <source>
        <dbReference type="PROSITE" id="PS50011"/>
    </source>
</evidence>
<dbReference type="InterPro" id="IPR011009">
    <property type="entry name" value="Kinase-like_dom_sf"/>
</dbReference>
<dbReference type="PROSITE" id="PS50011">
    <property type="entry name" value="PROTEIN_KINASE_DOM"/>
    <property type="match status" value="1"/>
</dbReference>
<keyword evidence="2 5" id="KW-0547">Nucleotide-binding</keyword>
<feature type="region of interest" description="Disordered" evidence="6">
    <location>
        <begin position="151"/>
        <end position="170"/>
    </location>
</feature>
<keyword evidence="10" id="KW-1185">Reference proteome</keyword>
<evidence type="ECO:0000256" key="5">
    <source>
        <dbReference type="PROSITE-ProRule" id="PRU10141"/>
    </source>
</evidence>
<keyword evidence="1" id="KW-0808">Transferase</keyword>
<evidence type="ECO:0000256" key="3">
    <source>
        <dbReference type="ARBA" id="ARBA00022777"/>
    </source>
</evidence>
<evidence type="ECO:0000256" key="1">
    <source>
        <dbReference type="ARBA" id="ARBA00022679"/>
    </source>
</evidence>
<evidence type="ECO:0000313" key="10">
    <source>
        <dbReference type="Proteomes" id="UP000064967"/>
    </source>
</evidence>
<dbReference type="Gene3D" id="3.30.200.20">
    <property type="entry name" value="Phosphorylase Kinase, domain 1"/>
    <property type="match status" value="1"/>
</dbReference>
<dbReference type="AlphaFoldDB" id="A0A0K1PYJ5"/>
<dbReference type="SMART" id="SM00220">
    <property type="entry name" value="S_TKc"/>
    <property type="match status" value="1"/>
</dbReference>
<dbReference type="PANTHER" id="PTHR43289">
    <property type="entry name" value="MITOGEN-ACTIVATED PROTEIN KINASE KINASE KINASE 20-RELATED"/>
    <property type="match status" value="1"/>
</dbReference>
<keyword evidence="3 9" id="KW-0418">Kinase</keyword>
<dbReference type="PANTHER" id="PTHR43289:SF6">
    <property type="entry name" value="SERINE_THREONINE-PROTEIN KINASE NEKL-3"/>
    <property type="match status" value="1"/>
</dbReference>
<keyword evidence="7" id="KW-1133">Transmembrane helix</keyword>
<keyword evidence="4 5" id="KW-0067">ATP-binding</keyword>
<keyword evidence="7" id="KW-0812">Transmembrane</keyword>
<dbReference type="InterPro" id="IPR008271">
    <property type="entry name" value="Ser/Thr_kinase_AS"/>
</dbReference>
<dbReference type="Gene3D" id="1.10.510.10">
    <property type="entry name" value="Transferase(Phosphotransferase) domain 1"/>
    <property type="match status" value="1"/>
</dbReference>
<feature type="region of interest" description="Disordered" evidence="6">
    <location>
        <begin position="391"/>
        <end position="462"/>
    </location>
</feature>
<keyword evidence="7" id="KW-0472">Membrane</keyword>
<sequence>MLGEGGMGYVVAATHLQLGQMVALKFMRDEVITPEYRARFMREARNTVRLKSKHVTRVHDVSSLDDGTPYMVMEYLEGTDLSELLHTHGPVPVQDACEYLIQACEALTEAHQHGIIHRDLKPANLFLTRGPRGEPVIKVLDFGVSKVLELGRDEETNPGGRPRPGRRLPDSVVTKASDLLGSPSYMSPEQIVSARDADAGSDVWSLGVILFRLISGKPPFQGNSLGELVQSIVHSATPNLRMAKPDIPAGLEFILGRCLERDRTRRLKDAAELGRLLTPYAPPIVSPSLERIALLGPALAAQGGMAVATHGAPMPMSHPPPHHHPQVAAPVRPMSIPPHDVPAWGAPGVRSAQVAQVRTDMTTLTAVLWAGLVVIVLGSSALALAKFAKTRRSESPASMGATEAPISEPLPPNVGVLPADSASPSVASPSSAPSPRATSGTRSRGVVPARSAQVGEIPATRE</sequence>